<keyword evidence="4" id="KW-1003">Cell membrane</keyword>
<evidence type="ECO:0000256" key="2">
    <source>
        <dbReference type="ARBA" id="ARBA00010735"/>
    </source>
</evidence>
<keyword evidence="6 8" id="KW-1133">Transmembrane helix</keyword>
<evidence type="ECO:0000256" key="7">
    <source>
        <dbReference type="ARBA" id="ARBA00023136"/>
    </source>
</evidence>
<dbReference type="PANTHER" id="PTHR34979:SF1">
    <property type="entry name" value="INNER MEMBRANE PROTEIN YGAZ"/>
    <property type="match status" value="1"/>
</dbReference>
<feature type="transmembrane region" description="Helical" evidence="8">
    <location>
        <begin position="136"/>
        <end position="159"/>
    </location>
</feature>
<sequence>MSVTSLPLAKSRRDVFFEGLHDGIPIALGYFVVSFTLGIAARNAGLDPLQGFLASFFNNASAGEYAAFTVIASDAPYLEMALITLVANARYMLMSCVVSQKFSADTPLLQRVLVGFDITDEIFGITIARKGPLNPYYNYGAMAVALPGWSIGTALGVIAGNLLPLQAVSALSVALFGMFLWVIIPTARDNRIVGLLVLASFLMSFACAHLPALKDLTAGTRTILLTLLLAGIGAVFFPIKDLPDDNKEDA</sequence>
<keyword evidence="10" id="KW-1185">Reference proteome</keyword>
<dbReference type="EMBL" id="VTOY01000006">
    <property type="protein sequence ID" value="TYZ22229.1"/>
    <property type="molecule type" value="Genomic_DNA"/>
</dbReference>
<evidence type="ECO:0000256" key="6">
    <source>
        <dbReference type="ARBA" id="ARBA00022989"/>
    </source>
</evidence>
<accession>A0A5D6W5B8</accession>
<reference evidence="9 10" key="1">
    <citation type="submission" date="2019-08" db="EMBL/GenBank/DDBJ databases">
        <title>Selenomonas sp. mPRGC5 and Selenomonas sp. mPRGC8 isolated from ruminal fluid of dairy goat (Capra hircus).</title>
        <authorList>
            <person name="Poothong S."/>
            <person name="Nuengjamnong C."/>
            <person name="Tanasupawat S."/>
        </authorList>
    </citation>
    <scope>NUCLEOTIDE SEQUENCE [LARGE SCALE GENOMIC DNA]</scope>
    <source>
        <strain evidence="10">mPRGC5</strain>
    </source>
</reference>
<dbReference type="GO" id="GO:1903785">
    <property type="term" value="P:L-valine transmembrane transport"/>
    <property type="evidence" value="ECO:0007669"/>
    <property type="project" value="TreeGrafter"/>
</dbReference>
<evidence type="ECO:0000256" key="4">
    <source>
        <dbReference type="ARBA" id="ARBA00022475"/>
    </source>
</evidence>
<feature type="transmembrane region" description="Helical" evidence="8">
    <location>
        <begin position="192"/>
        <end position="212"/>
    </location>
</feature>
<feature type="transmembrane region" description="Helical" evidence="8">
    <location>
        <begin position="218"/>
        <end position="237"/>
    </location>
</feature>
<dbReference type="Proteomes" id="UP000323646">
    <property type="component" value="Unassembled WGS sequence"/>
</dbReference>
<name>A0A5D6W5B8_9FIRM</name>
<dbReference type="InterPro" id="IPR011606">
    <property type="entry name" value="Brnchd-chn_aa_trnsp_permease"/>
</dbReference>
<keyword evidence="7 8" id="KW-0472">Membrane</keyword>
<feature type="transmembrane region" description="Helical" evidence="8">
    <location>
        <begin position="20"/>
        <end position="41"/>
    </location>
</feature>
<dbReference type="PANTHER" id="PTHR34979">
    <property type="entry name" value="INNER MEMBRANE PROTEIN YGAZ"/>
    <property type="match status" value="1"/>
</dbReference>
<dbReference type="GO" id="GO:0005886">
    <property type="term" value="C:plasma membrane"/>
    <property type="evidence" value="ECO:0007669"/>
    <property type="project" value="UniProtKB-SubCell"/>
</dbReference>
<dbReference type="Pfam" id="PF03591">
    <property type="entry name" value="AzlC"/>
    <property type="match status" value="1"/>
</dbReference>
<keyword evidence="3" id="KW-0813">Transport</keyword>
<evidence type="ECO:0000256" key="1">
    <source>
        <dbReference type="ARBA" id="ARBA00004651"/>
    </source>
</evidence>
<evidence type="ECO:0000313" key="9">
    <source>
        <dbReference type="EMBL" id="TYZ22229.1"/>
    </source>
</evidence>
<dbReference type="OrthoDB" id="3177005at2"/>
<feature type="transmembrane region" description="Helical" evidence="8">
    <location>
        <begin position="165"/>
        <end position="185"/>
    </location>
</feature>
<comment type="similarity">
    <text evidence="2">Belongs to the AzlC family.</text>
</comment>
<proteinExistence type="inferred from homology"/>
<gene>
    <name evidence="9" type="ORF">FZ040_08380</name>
</gene>
<dbReference type="AlphaFoldDB" id="A0A5D6W5B8"/>
<comment type="subcellular location">
    <subcellularLocation>
        <location evidence="1">Cell membrane</location>
        <topology evidence="1">Multi-pass membrane protein</topology>
    </subcellularLocation>
</comment>
<organism evidence="9 10">
    <name type="scientific">Selenomonas ruminis</name>
    <dbReference type="NCBI Taxonomy" id="2593411"/>
    <lineage>
        <taxon>Bacteria</taxon>
        <taxon>Bacillati</taxon>
        <taxon>Bacillota</taxon>
        <taxon>Negativicutes</taxon>
        <taxon>Selenomonadales</taxon>
        <taxon>Selenomonadaceae</taxon>
        <taxon>Selenomonas</taxon>
    </lineage>
</organism>
<keyword evidence="5 8" id="KW-0812">Transmembrane</keyword>
<evidence type="ECO:0000256" key="5">
    <source>
        <dbReference type="ARBA" id="ARBA00022692"/>
    </source>
</evidence>
<evidence type="ECO:0000256" key="8">
    <source>
        <dbReference type="SAM" id="Phobius"/>
    </source>
</evidence>
<protein>
    <submittedName>
        <fullName evidence="9">AzlC family ABC transporter permease</fullName>
    </submittedName>
</protein>
<comment type="caution">
    <text evidence="9">The sequence shown here is derived from an EMBL/GenBank/DDBJ whole genome shotgun (WGS) entry which is preliminary data.</text>
</comment>
<evidence type="ECO:0000313" key="10">
    <source>
        <dbReference type="Proteomes" id="UP000323646"/>
    </source>
</evidence>
<evidence type="ECO:0000256" key="3">
    <source>
        <dbReference type="ARBA" id="ARBA00022448"/>
    </source>
</evidence>